<keyword evidence="4" id="KW-0238">DNA-binding</keyword>
<comment type="subcellular location">
    <subcellularLocation>
        <location evidence="1">Nucleus</location>
    </subcellularLocation>
</comment>
<feature type="compositionally biased region" description="Low complexity" evidence="7">
    <location>
        <begin position="109"/>
        <end position="119"/>
    </location>
</feature>
<dbReference type="InterPro" id="IPR036864">
    <property type="entry name" value="Zn2-C6_fun-type_DNA-bd_sf"/>
</dbReference>
<dbReference type="GO" id="GO:0008270">
    <property type="term" value="F:zinc ion binding"/>
    <property type="evidence" value="ECO:0007669"/>
    <property type="project" value="InterPro"/>
</dbReference>
<evidence type="ECO:0000313" key="10">
    <source>
        <dbReference type="Proteomes" id="UP001321760"/>
    </source>
</evidence>
<dbReference type="EMBL" id="MU865917">
    <property type="protein sequence ID" value="KAK4454453.1"/>
    <property type="molecule type" value="Genomic_DNA"/>
</dbReference>
<keyword evidence="6" id="KW-0539">Nucleus</keyword>
<evidence type="ECO:0000313" key="9">
    <source>
        <dbReference type="EMBL" id="KAK4454453.1"/>
    </source>
</evidence>
<dbReference type="PANTHER" id="PTHR37534">
    <property type="entry name" value="TRANSCRIPTIONAL ACTIVATOR PROTEIN UGA3"/>
    <property type="match status" value="1"/>
</dbReference>
<reference evidence="9" key="2">
    <citation type="submission" date="2023-05" db="EMBL/GenBank/DDBJ databases">
        <authorList>
            <consortium name="Lawrence Berkeley National Laboratory"/>
            <person name="Steindorff A."/>
            <person name="Hensen N."/>
            <person name="Bonometti L."/>
            <person name="Westerberg I."/>
            <person name="Brannstrom I.O."/>
            <person name="Guillou S."/>
            <person name="Cros-Aarteil S."/>
            <person name="Calhoun S."/>
            <person name="Haridas S."/>
            <person name="Kuo A."/>
            <person name="Mondo S."/>
            <person name="Pangilinan J."/>
            <person name="Riley R."/>
            <person name="Labutti K."/>
            <person name="Andreopoulos B."/>
            <person name="Lipzen A."/>
            <person name="Chen C."/>
            <person name="Yanf M."/>
            <person name="Daum C."/>
            <person name="Ng V."/>
            <person name="Clum A."/>
            <person name="Ohm R."/>
            <person name="Martin F."/>
            <person name="Silar P."/>
            <person name="Natvig D."/>
            <person name="Lalanne C."/>
            <person name="Gautier V."/>
            <person name="Ament-Velasquez S.L."/>
            <person name="Kruys A."/>
            <person name="Hutchinson M.I."/>
            <person name="Powell A.J."/>
            <person name="Barry K."/>
            <person name="Miller A.N."/>
            <person name="Grigoriev I.V."/>
            <person name="Debuchy R."/>
            <person name="Gladieux P."/>
            <person name="Thoren M.H."/>
            <person name="Johannesson H."/>
        </authorList>
    </citation>
    <scope>NUCLEOTIDE SEQUENCE</scope>
    <source>
        <strain evidence="9">PSN243</strain>
    </source>
</reference>
<evidence type="ECO:0000256" key="4">
    <source>
        <dbReference type="ARBA" id="ARBA00023125"/>
    </source>
</evidence>
<dbReference type="InterPro" id="IPR001138">
    <property type="entry name" value="Zn2Cys6_DnaBD"/>
</dbReference>
<keyword evidence="5" id="KW-0804">Transcription</keyword>
<evidence type="ECO:0000256" key="5">
    <source>
        <dbReference type="ARBA" id="ARBA00023163"/>
    </source>
</evidence>
<dbReference type="Pfam" id="PF11951">
    <property type="entry name" value="Fungal_trans_2"/>
    <property type="match status" value="1"/>
</dbReference>
<dbReference type="InterPro" id="IPR021858">
    <property type="entry name" value="Fun_TF"/>
</dbReference>
<dbReference type="CDD" id="cd00067">
    <property type="entry name" value="GAL4"/>
    <property type="match status" value="1"/>
</dbReference>
<dbReference type="Gene3D" id="4.10.240.10">
    <property type="entry name" value="Zn(2)-C6 fungal-type DNA-binding domain"/>
    <property type="match status" value="1"/>
</dbReference>
<feature type="compositionally biased region" description="Polar residues" evidence="7">
    <location>
        <begin position="809"/>
        <end position="823"/>
    </location>
</feature>
<feature type="region of interest" description="Disordered" evidence="7">
    <location>
        <begin position="1"/>
        <end position="123"/>
    </location>
</feature>
<dbReference type="SMART" id="SM00066">
    <property type="entry name" value="GAL4"/>
    <property type="match status" value="1"/>
</dbReference>
<dbReference type="Proteomes" id="UP001321760">
    <property type="component" value="Unassembled WGS sequence"/>
</dbReference>
<comment type="caution">
    <text evidence="9">The sequence shown here is derived from an EMBL/GenBank/DDBJ whole genome shotgun (WGS) entry which is preliminary data.</text>
</comment>
<gene>
    <name evidence="9" type="ORF">QBC34DRAFT_159924</name>
</gene>
<feature type="compositionally biased region" description="Basic and acidic residues" evidence="7">
    <location>
        <begin position="71"/>
        <end position="80"/>
    </location>
</feature>
<keyword evidence="3" id="KW-0805">Transcription regulation</keyword>
<proteinExistence type="predicted"/>
<dbReference type="GO" id="GO:0045944">
    <property type="term" value="P:positive regulation of transcription by RNA polymerase II"/>
    <property type="evidence" value="ECO:0007669"/>
    <property type="project" value="TreeGrafter"/>
</dbReference>
<dbReference type="PANTHER" id="PTHR37534:SF40">
    <property type="entry name" value="ZN(2)-C6 FUNGAL-TYPE DOMAIN-CONTAINING PROTEIN"/>
    <property type="match status" value="1"/>
</dbReference>
<sequence length="823" mass="91736">MNPSQRRHLLSHESQQPHAFVQQHAHSSYRQHEEPSPPYSTQSDNYSPRDQFEIPPSKRQKLASPVLSEPGNREVDRRASEMPAEPAFRHDRPGSALGLVGGGTKQSRTAATPNPAAPAKSRRVRTGCLTCRERHLKCDEGTPDCNNCRKSSRECKRGLRLNFIDTQVKNPPMVPPTRDWSVQFHDESRMIASEYRGGLGRYPRSAEDITPPRELEAASLPPSYQKWNYQPQAQPANPASYQDSHPPIRKESDAYLPPMAHTPAPQGLPAPSATPTRGGVPLDQYPIREDAFRRSQGHRLSDFSCLPSPCFPPGSALTPGLVPDGLMTPPTERSGEREYLASEDEIRFMQAYTDSVAIWMDVMDKEKQFSRVLPYLALQSPMLLNALLSCGAKHLSLVEGRGEEKAHYYYDEATKALLKCLQNPDRNTAECATTAVILNVYEIMTEKPSQRMTHIAGARALIRECGWDATSTGVSGACFWVNIGMEVLSCLAFNWQTAWDPDQWGLDLEFTNWTPTPRTGGGSVDGDKDDALKRAEGDEEPWVHRILYILAKVTNFHASIPRFQEASPHDEQARRQSRFNEWKRLKGLCDAWNSKCPRSMQPYGYCPAPSSTSLFPRVWLVKRPSILARLFYHTAMCMLAQINPMEARDSEDNRMSQLLHAHHTCGIIAHTNDPAIASGALRSLAVAGAVLTDRREQMEVLEIMERRSKETGWRLGRVVAELKAKWGWESNSSSAPSRALSSVAGTPSGPALSSFLSPLMRPEEGQSPMNRTATSTPSALKPTVNPLLANADFGKKNHPYQNYYEPPNRTVTAAPSPQAMWTA</sequence>
<dbReference type="GO" id="GO:0000981">
    <property type="term" value="F:DNA-binding transcription factor activity, RNA polymerase II-specific"/>
    <property type="evidence" value="ECO:0007669"/>
    <property type="project" value="InterPro"/>
</dbReference>
<evidence type="ECO:0000259" key="8">
    <source>
        <dbReference type="PROSITE" id="PS50048"/>
    </source>
</evidence>
<evidence type="ECO:0000256" key="2">
    <source>
        <dbReference type="ARBA" id="ARBA00022833"/>
    </source>
</evidence>
<dbReference type="PROSITE" id="PS00463">
    <property type="entry name" value="ZN2_CY6_FUNGAL_1"/>
    <property type="match status" value="1"/>
</dbReference>
<reference evidence="9" key="1">
    <citation type="journal article" date="2023" name="Mol. Phylogenet. Evol.">
        <title>Genome-scale phylogeny and comparative genomics of the fungal order Sordariales.</title>
        <authorList>
            <person name="Hensen N."/>
            <person name="Bonometti L."/>
            <person name="Westerberg I."/>
            <person name="Brannstrom I.O."/>
            <person name="Guillou S."/>
            <person name="Cros-Aarteil S."/>
            <person name="Calhoun S."/>
            <person name="Haridas S."/>
            <person name="Kuo A."/>
            <person name="Mondo S."/>
            <person name="Pangilinan J."/>
            <person name="Riley R."/>
            <person name="LaButti K."/>
            <person name="Andreopoulos B."/>
            <person name="Lipzen A."/>
            <person name="Chen C."/>
            <person name="Yan M."/>
            <person name="Daum C."/>
            <person name="Ng V."/>
            <person name="Clum A."/>
            <person name="Steindorff A."/>
            <person name="Ohm R.A."/>
            <person name="Martin F."/>
            <person name="Silar P."/>
            <person name="Natvig D.O."/>
            <person name="Lalanne C."/>
            <person name="Gautier V."/>
            <person name="Ament-Velasquez S.L."/>
            <person name="Kruys A."/>
            <person name="Hutchinson M.I."/>
            <person name="Powell A.J."/>
            <person name="Barry K."/>
            <person name="Miller A.N."/>
            <person name="Grigoriev I.V."/>
            <person name="Debuchy R."/>
            <person name="Gladieux P."/>
            <person name="Hiltunen Thoren M."/>
            <person name="Johannesson H."/>
        </authorList>
    </citation>
    <scope>NUCLEOTIDE SEQUENCE</scope>
    <source>
        <strain evidence="9">PSN243</strain>
    </source>
</reference>
<name>A0AAV9H4M2_9PEZI</name>
<evidence type="ECO:0000256" key="1">
    <source>
        <dbReference type="ARBA" id="ARBA00004123"/>
    </source>
</evidence>
<dbReference type="GO" id="GO:0000976">
    <property type="term" value="F:transcription cis-regulatory region binding"/>
    <property type="evidence" value="ECO:0007669"/>
    <property type="project" value="TreeGrafter"/>
</dbReference>
<dbReference type="PROSITE" id="PS50048">
    <property type="entry name" value="ZN2_CY6_FUNGAL_2"/>
    <property type="match status" value="1"/>
</dbReference>
<evidence type="ECO:0000256" key="6">
    <source>
        <dbReference type="ARBA" id="ARBA00023242"/>
    </source>
</evidence>
<organism evidence="9 10">
    <name type="scientific">Podospora aff. communis PSN243</name>
    <dbReference type="NCBI Taxonomy" id="3040156"/>
    <lineage>
        <taxon>Eukaryota</taxon>
        <taxon>Fungi</taxon>
        <taxon>Dikarya</taxon>
        <taxon>Ascomycota</taxon>
        <taxon>Pezizomycotina</taxon>
        <taxon>Sordariomycetes</taxon>
        <taxon>Sordariomycetidae</taxon>
        <taxon>Sordariales</taxon>
        <taxon>Podosporaceae</taxon>
        <taxon>Podospora</taxon>
    </lineage>
</organism>
<dbReference type="AlphaFoldDB" id="A0AAV9H4M2"/>
<feature type="domain" description="Zn(2)-C6 fungal-type" evidence="8">
    <location>
        <begin position="127"/>
        <end position="157"/>
    </location>
</feature>
<keyword evidence="10" id="KW-1185">Reference proteome</keyword>
<dbReference type="SUPFAM" id="SSF57701">
    <property type="entry name" value="Zn2/Cys6 DNA-binding domain"/>
    <property type="match status" value="1"/>
</dbReference>
<feature type="compositionally biased region" description="Polar residues" evidence="7">
    <location>
        <begin position="225"/>
        <end position="243"/>
    </location>
</feature>
<dbReference type="CDD" id="cd12148">
    <property type="entry name" value="fungal_TF_MHR"/>
    <property type="match status" value="1"/>
</dbReference>
<evidence type="ECO:0000256" key="7">
    <source>
        <dbReference type="SAM" id="MobiDB-lite"/>
    </source>
</evidence>
<feature type="region of interest" description="Disordered" evidence="7">
    <location>
        <begin position="225"/>
        <end position="282"/>
    </location>
</feature>
<keyword evidence="2" id="KW-0862">Zinc</keyword>
<feature type="region of interest" description="Disordered" evidence="7">
    <location>
        <begin position="752"/>
        <end position="783"/>
    </location>
</feature>
<dbReference type="GO" id="GO:0005634">
    <property type="term" value="C:nucleus"/>
    <property type="evidence" value="ECO:0007669"/>
    <property type="project" value="UniProtKB-SubCell"/>
</dbReference>
<feature type="region of interest" description="Disordered" evidence="7">
    <location>
        <begin position="804"/>
        <end position="823"/>
    </location>
</feature>
<protein>
    <recommendedName>
        <fullName evidence="8">Zn(2)-C6 fungal-type domain-containing protein</fullName>
    </recommendedName>
</protein>
<feature type="compositionally biased region" description="Polar residues" evidence="7">
    <location>
        <begin position="39"/>
        <end position="48"/>
    </location>
</feature>
<dbReference type="Pfam" id="PF00172">
    <property type="entry name" value="Zn_clus"/>
    <property type="match status" value="1"/>
</dbReference>
<feature type="compositionally biased region" description="Polar residues" evidence="7">
    <location>
        <begin position="767"/>
        <end position="778"/>
    </location>
</feature>
<evidence type="ECO:0000256" key="3">
    <source>
        <dbReference type="ARBA" id="ARBA00023015"/>
    </source>
</evidence>
<accession>A0AAV9H4M2</accession>